<evidence type="ECO:0000313" key="3">
    <source>
        <dbReference type="Proteomes" id="UP000612746"/>
    </source>
</evidence>
<keyword evidence="3" id="KW-1185">Reference proteome</keyword>
<keyword evidence="1" id="KW-1133">Transmembrane helix</keyword>
<reference evidence="2" key="1">
    <citation type="submission" date="2020-12" db="EMBL/GenBank/DDBJ databases">
        <title>Metabolic potential, ecology and presence of endohyphal bacteria is reflected in genomic diversity of Mucoromycotina.</title>
        <authorList>
            <person name="Muszewska A."/>
            <person name="Okrasinska A."/>
            <person name="Steczkiewicz K."/>
            <person name="Drgas O."/>
            <person name="Orlowska M."/>
            <person name="Perlinska-Lenart U."/>
            <person name="Aleksandrzak-Piekarczyk T."/>
            <person name="Szatraj K."/>
            <person name="Zielenkiewicz U."/>
            <person name="Pilsyk S."/>
            <person name="Malc E."/>
            <person name="Mieczkowski P."/>
            <person name="Kruszewska J.S."/>
            <person name="Biernat P."/>
            <person name="Pawlowska J."/>
        </authorList>
    </citation>
    <scope>NUCLEOTIDE SEQUENCE</scope>
    <source>
        <strain evidence="2">WA0000051536</strain>
    </source>
</reference>
<evidence type="ECO:0000256" key="1">
    <source>
        <dbReference type="SAM" id="Phobius"/>
    </source>
</evidence>
<dbReference type="AlphaFoldDB" id="A0A8H7UJ72"/>
<proteinExistence type="predicted"/>
<dbReference type="Gene3D" id="3.40.50.11350">
    <property type="match status" value="1"/>
</dbReference>
<sequence>MPGYRKLESSEQTLGFQLARTLTVTSLATAVLFSFGALFYTTTHRHKSSAVAHYNVFQCDLPPKLTFPVSEDGTYTPTDPHPSLRQILTFVRPEDHDHYCEQWKQLADLESATAAYDRNMQDQCGNWQAKYKRLHQRRTRQLEQMKNGDLDERNYEDRPKFISYICASLGGYHHSGCGGLADRMMGMVSTFFTALLTDRAYYAYWEPHNPFELETAFEAPNVNWTYDVDTFNRIYDNTSVMTSRRFLDTINVKFGYLDNMLFGGGTDTNFTELWPESLIESISNRGYVLHTLRNSTIYPQFLKSMGLNEENIFGCITDFLFRPTIGSRRFIDAYRYLLRLDSVLSIGVQIRTGDSNIIDPATGAVGTDMATYDYFFKCARQISDSRRKPHHTKVVYYLVTDSASLRDQAVKLNDDPYLSEKYFGDKTSRVLVTGLPIEHIERGEVTHSYTKHLNLTDEQRNSIEHQISHNEQIAGVNSAIIENYILSSTSYRVITKMGYGKMAAFNSRVNGTTYALPVLKNYELGDEVPDCSDPNAIESFESLSLMWSLG</sequence>
<name>A0A8H7UJ72_9FUNG</name>
<comment type="caution">
    <text evidence="2">The sequence shown here is derived from an EMBL/GenBank/DDBJ whole genome shotgun (WGS) entry which is preliminary data.</text>
</comment>
<keyword evidence="1" id="KW-0812">Transmembrane</keyword>
<dbReference type="OrthoDB" id="428346at2759"/>
<organism evidence="2 3">
    <name type="scientific">Umbelopsis vinacea</name>
    <dbReference type="NCBI Taxonomy" id="44442"/>
    <lineage>
        <taxon>Eukaryota</taxon>
        <taxon>Fungi</taxon>
        <taxon>Fungi incertae sedis</taxon>
        <taxon>Mucoromycota</taxon>
        <taxon>Mucoromycotina</taxon>
        <taxon>Umbelopsidomycetes</taxon>
        <taxon>Umbelopsidales</taxon>
        <taxon>Umbelopsidaceae</taxon>
        <taxon>Umbelopsis</taxon>
    </lineage>
</organism>
<accession>A0A8H7UJ72</accession>
<evidence type="ECO:0000313" key="2">
    <source>
        <dbReference type="EMBL" id="KAG2185120.1"/>
    </source>
</evidence>
<keyword evidence="1" id="KW-0472">Membrane</keyword>
<feature type="transmembrane region" description="Helical" evidence="1">
    <location>
        <begin position="21"/>
        <end position="40"/>
    </location>
</feature>
<protein>
    <submittedName>
        <fullName evidence="2">Uncharacterized protein</fullName>
    </submittedName>
</protein>
<gene>
    <name evidence="2" type="ORF">INT44_001910</name>
</gene>
<dbReference type="EMBL" id="JAEPRA010000005">
    <property type="protein sequence ID" value="KAG2185120.1"/>
    <property type="molecule type" value="Genomic_DNA"/>
</dbReference>
<dbReference type="Proteomes" id="UP000612746">
    <property type="component" value="Unassembled WGS sequence"/>
</dbReference>